<evidence type="ECO:0000313" key="2">
    <source>
        <dbReference type="Proteomes" id="UP000198312"/>
    </source>
</evidence>
<dbReference type="AlphaFoldDB" id="A0A220U198"/>
<dbReference type="Gene3D" id="3.40.50.300">
    <property type="entry name" value="P-loop containing nucleotide triphosphate hydrolases"/>
    <property type="match status" value="1"/>
</dbReference>
<dbReference type="Pfam" id="PF02283">
    <property type="entry name" value="CobU"/>
    <property type="match status" value="1"/>
</dbReference>
<reference evidence="1 2" key="1">
    <citation type="submission" date="2017-07" db="EMBL/GenBank/DDBJ databases">
        <title>Virgibacillus sp. LM2416.</title>
        <authorList>
            <person name="Tak E.J."/>
            <person name="Bae J.-W."/>
        </authorList>
    </citation>
    <scope>NUCLEOTIDE SEQUENCE [LARGE SCALE GENOMIC DNA]</scope>
    <source>
        <strain evidence="1 2">LM2416</strain>
    </source>
</reference>
<dbReference type="EMBL" id="CP022315">
    <property type="protein sequence ID" value="ASK61850.1"/>
    <property type="molecule type" value="Genomic_DNA"/>
</dbReference>
<proteinExistence type="predicted"/>
<accession>A0A220U198</accession>
<dbReference type="GO" id="GO:0009236">
    <property type="term" value="P:cobalamin biosynthetic process"/>
    <property type="evidence" value="ECO:0007669"/>
    <property type="project" value="UniProtKB-UniPathway"/>
</dbReference>
<gene>
    <name evidence="1" type="ORF">CFK37_06595</name>
</gene>
<dbReference type="KEGG" id="vil:CFK37_06595"/>
<evidence type="ECO:0000313" key="1">
    <source>
        <dbReference type="EMBL" id="ASK61850.1"/>
    </source>
</evidence>
<dbReference type="OrthoDB" id="1766664at2"/>
<protein>
    <submittedName>
        <fullName evidence="1">Uncharacterized protein</fullName>
    </submittedName>
</protein>
<dbReference type="InterPro" id="IPR027417">
    <property type="entry name" value="P-loop_NTPase"/>
</dbReference>
<dbReference type="RefSeq" id="WP_089061110.1">
    <property type="nucleotide sequence ID" value="NZ_CP022315.1"/>
</dbReference>
<dbReference type="GO" id="GO:0000166">
    <property type="term" value="F:nucleotide binding"/>
    <property type="evidence" value="ECO:0007669"/>
    <property type="project" value="InterPro"/>
</dbReference>
<dbReference type="SUPFAM" id="SSF52540">
    <property type="entry name" value="P-loop containing nucleoside triphosphate hydrolases"/>
    <property type="match status" value="1"/>
</dbReference>
<dbReference type="Proteomes" id="UP000198312">
    <property type="component" value="Chromosome"/>
</dbReference>
<keyword evidence="2" id="KW-1185">Reference proteome</keyword>
<dbReference type="GO" id="GO:0043752">
    <property type="term" value="F:adenosylcobinamide kinase activity"/>
    <property type="evidence" value="ECO:0007669"/>
    <property type="project" value="InterPro"/>
</dbReference>
<name>A0A220U198_9BACI</name>
<dbReference type="InterPro" id="IPR003203">
    <property type="entry name" value="CobU/CobP"/>
</dbReference>
<dbReference type="UniPathway" id="UPA00148">
    <property type="reaction ID" value="UER00236"/>
</dbReference>
<sequence>MHVVTGGAYNGKSAWVRQHYLVDDSTDYHWLSAYQSEPCPDDLSVLSKNIVVCEGVEQWVLQWIENQSITEVRTMGRGLIAKWLDWEQTTAQRKLVIIGSDISKGIVPVESKMRTWRDVTGWFYQDLVKQCDRLDLIWYGINKQLK</sequence>
<organism evidence="1 2">
    <name type="scientific">Virgibacillus phasianinus</name>
    <dbReference type="NCBI Taxonomy" id="2017483"/>
    <lineage>
        <taxon>Bacteria</taxon>
        <taxon>Bacillati</taxon>
        <taxon>Bacillota</taxon>
        <taxon>Bacilli</taxon>
        <taxon>Bacillales</taxon>
        <taxon>Bacillaceae</taxon>
        <taxon>Virgibacillus</taxon>
    </lineage>
</organism>